<reference evidence="2" key="2">
    <citation type="submission" date="2018-05" db="EMBL/GenBank/DDBJ databases">
        <title>OgluRS3 (Oryza glumaepatula Reference Sequence Version 3).</title>
        <authorList>
            <person name="Zhang J."/>
            <person name="Kudrna D."/>
            <person name="Lee S."/>
            <person name="Talag J."/>
            <person name="Welchert J."/>
            <person name="Wing R.A."/>
        </authorList>
    </citation>
    <scope>NUCLEOTIDE SEQUENCE [LARGE SCALE GENOMIC DNA]</scope>
</reference>
<keyword evidence="3" id="KW-1185">Reference proteome</keyword>
<accession>A0A0E0BDD8</accession>
<dbReference type="PANTHER" id="PTHR48476">
    <property type="entry name" value="SHORT-CHAIN DEHYDROGENASE TIC 32, CHLOROPLASTIC-LIKE"/>
    <property type="match status" value="1"/>
</dbReference>
<feature type="region of interest" description="Disordered" evidence="1">
    <location>
        <begin position="1050"/>
        <end position="1071"/>
    </location>
</feature>
<name>A0A0E0BDD8_9ORYZ</name>
<proteinExistence type="predicted"/>
<dbReference type="PANTHER" id="PTHR48476:SF1">
    <property type="entry name" value="SHORT-CHAIN DEHYDROGENASE TIC 32, CHLOROPLASTIC-LIKE"/>
    <property type="match status" value="1"/>
</dbReference>
<dbReference type="Pfam" id="PF00106">
    <property type="entry name" value="adh_short"/>
    <property type="match status" value="3"/>
</dbReference>
<sequence length="1260" mass="135350">MTATTGLASSTSEESQETTIPLRGSFAGDVGRRRGSGCADDEVSGLSQETTIPLRGSFAGDVGRRRGSGCADDEVSGLTEEEAARSGFGCRCPCSPGARRVHDCDLLGRAHVELDVRLVRTERVARLDPVLIPQKPAPIGLPVCSAVSASQVANTISQSSTPPMWFFNFNRNGPSGFSGASTAEEVTAGVDARGLVAVITGASSGIGLETARVLALRGVRVVMAVRNVAAGHKASEAIRAEIPGAIVHVLEMDLSSMDSVRRFASEFDSLNLPLNILINNAGILSKDCIRSIDGLELHFATNHIGHFLLTNLLLENMKSTSRTTSVEGRIINVSSSGHILTYPEGICFDNVKDLSRFSTYMAYGQSKLANILHSTELARILKGDGVNISANAIHPGFVGTNLFKNWTMANVTGISGKYFSNCNLETPSSQASNAELAKKLWEFSSNIVSVISEKTRPRRLKKARHTSRRFPPFGSTTRTVSGLSFPAMAMATTKGARDGRESSRSWNLEVLGTVDGEAIGRTEEEARRCAGLRLQSLANTSTPLFPELDVRQLGTESAMCWFNRKGPSGFSGASTAEEVTAGIDARGLVAVITGASSGIGLETARVMALRGVRVVMAVRNVASGHRASEAIRAEIPGAGIHVLEMDLSSMDSVRRFATEFEALNLPLNILINNAGIMTRNCTRSIDGLELQFATNHIGHFLLTNLLLENMKRTSSETGVEGRIVNVSSSAHFVTYPKGICFDKVKEPSRFISLIAYGQSKLANILHSTELSRVLKNNRETVEYEQEDGVNISANAVHPGVVTTNLFRHRTIINALVKSIGRFIHKTVEQGAATTCYVALHSQVTGISGKYFSNCNLDTPSSQASNAELANKLWEFSSKIAHLTSLWPSGFSGASTAEEVTAGIDARGLVAVITGASSGIGLETARVLALRGVHVIMAVRNVAAGRNASEAIRAEIPGAIVHVLEMDLSSMDSVRRIFMAVESIMIVSTLTANILLCFQTSCDDSNNAGIKAWGCTRSVDGLELHFATNYIGHFLLTNLLMENMKSTSSERGVEGRIRRRSRRWRRSQTSGSGRGRAVAVAEVAKDAVALEDEVAVVDERPWSRTRRGEDADEAAALAEMADGTVTPFTRPRWDEFVREIFTDRFSGIFAYPQSKLASILHSTELARILKGEGDGVNISANAINPGVVETKMLTHNNIANALVFPIGRIGAATTCYVALHPQVKGISGKYFSNCNLDSPSSHASNAELAKKLWEFSSKVVS</sequence>
<organism evidence="2">
    <name type="scientific">Oryza glumipatula</name>
    <dbReference type="NCBI Taxonomy" id="40148"/>
    <lineage>
        <taxon>Eukaryota</taxon>
        <taxon>Viridiplantae</taxon>
        <taxon>Streptophyta</taxon>
        <taxon>Embryophyta</taxon>
        <taxon>Tracheophyta</taxon>
        <taxon>Spermatophyta</taxon>
        <taxon>Magnoliopsida</taxon>
        <taxon>Liliopsida</taxon>
        <taxon>Poales</taxon>
        <taxon>Poaceae</taxon>
        <taxon>BOP clade</taxon>
        <taxon>Oryzoideae</taxon>
        <taxon>Oryzeae</taxon>
        <taxon>Oryzinae</taxon>
        <taxon>Oryza</taxon>
    </lineage>
</organism>
<reference evidence="2" key="1">
    <citation type="submission" date="2015-04" db="UniProtKB">
        <authorList>
            <consortium name="EnsemblPlants"/>
        </authorList>
    </citation>
    <scope>IDENTIFICATION</scope>
</reference>
<dbReference type="Gene3D" id="3.40.50.720">
    <property type="entry name" value="NAD(P)-binding Rossmann-like Domain"/>
    <property type="match status" value="3"/>
</dbReference>
<feature type="compositionally biased region" description="Basic residues" evidence="1">
    <location>
        <begin position="1056"/>
        <end position="1065"/>
    </location>
</feature>
<feature type="compositionally biased region" description="Low complexity" evidence="1">
    <location>
        <begin position="9"/>
        <end position="19"/>
    </location>
</feature>
<evidence type="ECO:0000313" key="3">
    <source>
        <dbReference type="Proteomes" id="UP000026961"/>
    </source>
</evidence>
<dbReference type="InterPro" id="IPR002347">
    <property type="entry name" value="SDR_fam"/>
</dbReference>
<dbReference type="PRINTS" id="PR00081">
    <property type="entry name" value="GDHRDH"/>
</dbReference>
<dbReference type="EnsemblPlants" id="OGLUM10G17710.1">
    <property type="protein sequence ID" value="OGLUM10G17710.1"/>
    <property type="gene ID" value="OGLUM10G17710"/>
</dbReference>
<evidence type="ECO:0000256" key="1">
    <source>
        <dbReference type="SAM" id="MobiDB-lite"/>
    </source>
</evidence>
<dbReference type="Proteomes" id="UP000026961">
    <property type="component" value="Chromosome 10"/>
</dbReference>
<evidence type="ECO:0000313" key="2">
    <source>
        <dbReference type="EnsemblPlants" id="OGLUM10G17710.1"/>
    </source>
</evidence>
<dbReference type="InterPro" id="IPR055280">
    <property type="entry name" value="TIC32"/>
</dbReference>
<feature type="region of interest" description="Disordered" evidence="1">
    <location>
        <begin position="1"/>
        <end position="46"/>
    </location>
</feature>
<dbReference type="InterPro" id="IPR036291">
    <property type="entry name" value="NAD(P)-bd_dom_sf"/>
</dbReference>
<dbReference type="CDD" id="cd05327">
    <property type="entry name" value="retinol-DH_like_SDR_c_like"/>
    <property type="match status" value="2"/>
</dbReference>
<dbReference type="SUPFAM" id="SSF51735">
    <property type="entry name" value="NAD(P)-binding Rossmann-fold domains"/>
    <property type="match status" value="3"/>
</dbReference>
<dbReference type="Gramene" id="OGLUM10G17710.1">
    <property type="protein sequence ID" value="OGLUM10G17710.1"/>
    <property type="gene ID" value="OGLUM10G17710"/>
</dbReference>
<dbReference type="AlphaFoldDB" id="A0A0E0BDD8"/>
<dbReference type="STRING" id="40148.A0A0E0BDD8"/>
<dbReference type="eggNOG" id="KOG1208">
    <property type="taxonomic scope" value="Eukaryota"/>
</dbReference>
<protein>
    <submittedName>
        <fullName evidence="2">Uncharacterized protein</fullName>
    </submittedName>
</protein>